<evidence type="ECO:0000259" key="6">
    <source>
        <dbReference type="Pfam" id="PF04565"/>
    </source>
</evidence>
<dbReference type="EMBL" id="MN739374">
    <property type="protein sequence ID" value="QHT01491.1"/>
    <property type="molecule type" value="Genomic_DNA"/>
</dbReference>
<evidence type="ECO:0000256" key="4">
    <source>
        <dbReference type="ARBA" id="ARBA00022695"/>
    </source>
</evidence>
<proteinExistence type="predicted"/>
<keyword evidence="2" id="KW-0240">DNA-directed RNA polymerase</keyword>
<dbReference type="Gene3D" id="3.90.1100.10">
    <property type="match status" value="1"/>
</dbReference>
<evidence type="ECO:0000256" key="2">
    <source>
        <dbReference type="ARBA" id="ARBA00022478"/>
    </source>
</evidence>
<dbReference type="EC" id="2.7.7.6" evidence="1"/>
<organism evidence="7">
    <name type="scientific">viral metagenome</name>
    <dbReference type="NCBI Taxonomy" id="1070528"/>
    <lineage>
        <taxon>unclassified sequences</taxon>
        <taxon>metagenomes</taxon>
        <taxon>organismal metagenomes</taxon>
    </lineage>
</organism>
<evidence type="ECO:0000256" key="1">
    <source>
        <dbReference type="ARBA" id="ARBA00012418"/>
    </source>
</evidence>
<dbReference type="SUPFAM" id="SSF64484">
    <property type="entry name" value="beta and beta-prime subunits of DNA dependent RNA-polymerase"/>
    <property type="match status" value="1"/>
</dbReference>
<protein>
    <recommendedName>
        <fullName evidence="1">DNA-directed RNA polymerase</fullName>
        <ecNumber evidence="1">2.7.7.6</ecNumber>
    </recommendedName>
</protein>
<dbReference type="InterPro" id="IPR007645">
    <property type="entry name" value="RNA_pol_Rpb2_3"/>
</dbReference>
<reference evidence="7" key="1">
    <citation type="journal article" date="2020" name="Nature">
        <title>Giant virus diversity and host interactions through global metagenomics.</title>
        <authorList>
            <person name="Schulz F."/>
            <person name="Roux S."/>
            <person name="Paez-Espino D."/>
            <person name="Jungbluth S."/>
            <person name="Walsh D.A."/>
            <person name="Denef V.J."/>
            <person name="McMahon K.D."/>
            <person name="Konstantinidis K.T."/>
            <person name="Eloe-Fadrosh E.A."/>
            <person name="Kyrpides N.C."/>
            <person name="Woyke T."/>
        </authorList>
    </citation>
    <scope>NUCLEOTIDE SEQUENCE</scope>
    <source>
        <strain evidence="7">GVMAG-M-3300020192-26</strain>
    </source>
</reference>
<dbReference type="GO" id="GO:0000428">
    <property type="term" value="C:DNA-directed RNA polymerase complex"/>
    <property type="evidence" value="ECO:0007669"/>
    <property type="project" value="UniProtKB-KW"/>
</dbReference>
<keyword evidence="4" id="KW-0548">Nucleotidyltransferase</keyword>
<evidence type="ECO:0000256" key="5">
    <source>
        <dbReference type="ARBA" id="ARBA00023163"/>
    </source>
</evidence>
<feature type="domain" description="RNA polymerase Rpb2" evidence="6">
    <location>
        <begin position="8"/>
        <end position="64"/>
    </location>
</feature>
<dbReference type="Pfam" id="PF04565">
    <property type="entry name" value="RNA_pol_Rpb2_3"/>
    <property type="match status" value="1"/>
</dbReference>
<keyword evidence="3" id="KW-0808">Transferase</keyword>
<accession>A0A6C0CAM2</accession>
<evidence type="ECO:0000313" key="7">
    <source>
        <dbReference type="EMBL" id="QHT01491.1"/>
    </source>
</evidence>
<dbReference type="GO" id="GO:0003677">
    <property type="term" value="F:DNA binding"/>
    <property type="evidence" value="ECO:0007669"/>
    <property type="project" value="InterPro"/>
</dbReference>
<dbReference type="GO" id="GO:0006351">
    <property type="term" value="P:DNA-templated transcription"/>
    <property type="evidence" value="ECO:0007669"/>
    <property type="project" value="InterPro"/>
</dbReference>
<keyword evidence="5" id="KW-0804">Transcription</keyword>
<sequence>MNSLIKRNELDPVAVLRTISAPKDVSTRKLTAPRHVHPSFYGSICPLETPDGPRIGMVRNMPKMTSKL</sequence>
<dbReference type="AlphaFoldDB" id="A0A6C0CAM2"/>
<name>A0A6C0CAM2_9ZZZZ</name>
<dbReference type="GO" id="GO:0003899">
    <property type="term" value="F:DNA-directed RNA polymerase activity"/>
    <property type="evidence" value="ECO:0007669"/>
    <property type="project" value="UniProtKB-EC"/>
</dbReference>
<evidence type="ECO:0000256" key="3">
    <source>
        <dbReference type="ARBA" id="ARBA00022679"/>
    </source>
</evidence>